<dbReference type="InterPro" id="IPR044946">
    <property type="entry name" value="Restrct_endonuc_typeI_TRD_sf"/>
</dbReference>
<evidence type="ECO:0000256" key="2">
    <source>
        <dbReference type="ARBA" id="ARBA00022747"/>
    </source>
</evidence>
<dbReference type="AlphaFoldDB" id="A0A9Q9S8V1"/>
<sequence>MAKYKAYPEYKDSGVEWLKSTPAHWSSAPIKYLALATNSLFLDGDWIESKDISDDGVRYITTGNVGEGLYKEQGSGFITENTFSKLNCTEVFEGDILISRLNNPIGRACLVPSLGYKTVTSVDNVIFRTDKYYNRKYLVHLFSSKDYFQHTGNLARGTTMQRISRGLLGNIRIPVPTRSEQAAIAAFLDHETAKIDNLIEKQLQLIELLKEKRQAVISHAVTKGLNPDVPMKDSGVEWLGEVPEHWTVTRLGNHAIKIGSGKTPRGGSEIYLDEGVLFLRSQNIYDDGLRVGPSECVFIDIKTHNEMKGTRVLEGDILLNITGGSIGRSCIVPMPFVEANVNQHVCILRFTENIREFISYAMKSSSTKEQIEACQVGGNREGLNFEQTSKINICLPPEEEIGAVLGYLKIRLPQLDTLEKNAANIILLLQERRTALISAAVTGKIDVRDWVAPDTQDVEEPQEATA</sequence>
<gene>
    <name evidence="5" type="primary">hsdS_1</name>
    <name evidence="5" type="ORF">SB6410_03691</name>
</gene>
<dbReference type="InterPro" id="IPR052021">
    <property type="entry name" value="Type-I_RS_S_subunit"/>
</dbReference>
<dbReference type="GO" id="GO:0003677">
    <property type="term" value="F:DNA binding"/>
    <property type="evidence" value="ECO:0007669"/>
    <property type="project" value="UniProtKB-KW"/>
</dbReference>
<dbReference type="GO" id="GO:0009307">
    <property type="term" value="P:DNA restriction-modification system"/>
    <property type="evidence" value="ECO:0007669"/>
    <property type="project" value="UniProtKB-KW"/>
</dbReference>
<accession>A0A9Q9S8V1</accession>
<evidence type="ECO:0000259" key="4">
    <source>
        <dbReference type="Pfam" id="PF01420"/>
    </source>
</evidence>
<name>A0A9Q9S8V1_9ENTR</name>
<dbReference type="Proteomes" id="UP000318567">
    <property type="component" value="Unassembled WGS sequence"/>
</dbReference>
<comment type="caution">
    <text evidence="5">The sequence shown here is derived from an EMBL/GenBank/DDBJ whole genome shotgun (WGS) entry which is preliminary data.</text>
</comment>
<feature type="domain" description="Type I restriction modification DNA specificity" evidence="4">
    <location>
        <begin position="243"/>
        <end position="400"/>
    </location>
</feature>
<dbReference type="PANTHER" id="PTHR30408:SF12">
    <property type="entry name" value="TYPE I RESTRICTION ENZYME MJAVIII SPECIFICITY SUBUNIT"/>
    <property type="match status" value="1"/>
</dbReference>
<dbReference type="PANTHER" id="PTHR30408">
    <property type="entry name" value="TYPE-1 RESTRICTION ENZYME ECOKI SPECIFICITY PROTEIN"/>
    <property type="match status" value="1"/>
</dbReference>
<protein>
    <submittedName>
        <fullName evidence="5">Type-1 restriction enzyme EcoKI specificity protein</fullName>
    </submittedName>
</protein>
<organism evidence="5 6">
    <name type="scientific">Klebsiella pasteurii</name>
    <dbReference type="NCBI Taxonomy" id="2587529"/>
    <lineage>
        <taxon>Bacteria</taxon>
        <taxon>Pseudomonadati</taxon>
        <taxon>Pseudomonadota</taxon>
        <taxon>Gammaproteobacteria</taxon>
        <taxon>Enterobacterales</taxon>
        <taxon>Enterobacteriaceae</taxon>
        <taxon>Klebsiella/Raoultella group</taxon>
        <taxon>Klebsiella</taxon>
    </lineage>
</organism>
<dbReference type="Gene3D" id="3.90.220.20">
    <property type="entry name" value="DNA methylase specificity domains"/>
    <property type="match status" value="2"/>
</dbReference>
<comment type="similarity">
    <text evidence="1">Belongs to the type-I restriction system S methylase family.</text>
</comment>
<evidence type="ECO:0000256" key="3">
    <source>
        <dbReference type="ARBA" id="ARBA00023125"/>
    </source>
</evidence>
<dbReference type="RefSeq" id="WP_048266228.1">
    <property type="nucleotide sequence ID" value="NZ_CABGGO010000028.1"/>
</dbReference>
<dbReference type="Pfam" id="PF01420">
    <property type="entry name" value="Methylase_S"/>
    <property type="match status" value="2"/>
</dbReference>
<keyword evidence="3" id="KW-0238">DNA-binding</keyword>
<evidence type="ECO:0000256" key="1">
    <source>
        <dbReference type="ARBA" id="ARBA00010923"/>
    </source>
</evidence>
<proteinExistence type="inferred from homology"/>
<evidence type="ECO:0000313" key="6">
    <source>
        <dbReference type="Proteomes" id="UP000318567"/>
    </source>
</evidence>
<evidence type="ECO:0000313" key="5">
    <source>
        <dbReference type="EMBL" id="VUS84883.1"/>
    </source>
</evidence>
<dbReference type="InterPro" id="IPR000055">
    <property type="entry name" value="Restrct_endonuc_typeI_TRD"/>
</dbReference>
<dbReference type="SUPFAM" id="SSF116734">
    <property type="entry name" value="DNA methylase specificity domain"/>
    <property type="match status" value="2"/>
</dbReference>
<reference evidence="5 6" key="1">
    <citation type="submission" date="2019-07" db="EMBL/GenBank/DDBJ databases">
        <authorList>
            <person name="Brisse S."/>
            <person name="Rodrigues C."/>
            <person name="Thorpe H."/>
        </authorList>
    </citation>
    <scope>NUCLEOTIDE SEQUENCE [LARGE SCALE GENOMIC DNA]</scope>
    <source>
        <strain evidence="5">SB6410</strain>
    </source>
</reference>
<feature type="domain" description="Type I restriction modification DNA specificity" evidence="4">
    <location>
        <begin position="44"/>
        <end position="207"/>
    </location>
</feature>
<keyword evidence="2" id="KW-0680">Restriction system</keyword>
<dbReference type="Gene3D" id="1.10.287.1120">
    <property type="entry name" value="Bipartite methylase S protein"/>
    <property type="match status" value="1"/>
</dbReference>
<dbReference type="EMBL" id="CABGGO010000028">
    <property type="protein sequence ID" value="VUS84883.1"/>
    <property type="molecule type" value="Genomic_DNA"/>
</dbReference>